<reference evidence="10" key="1">
    <citation type="submission" date="2021-06" db="EMBL/GenBank/DDBJ databases">
        <authorList>
            <person name="Kallberg Y."/>
            <person name="Tangrot J."/>
            <person name="Rosling A."/>
        </authorList>
    </citation>
    <scope>NUCLEOTIDE SEQUENCE</scope>
    <source>
        <strain evidence="10">CL551</strain>
    </source>
</reference>
<dbReference type="SUPFAM" id="SSF49417">
    <property type="entry name" value="p53-like transcription factors"/>
    <property type="match status" value="1"/>
</dbReference>
<feature type="compositionally biased region" description="Low complexity" evidence="7">
    <location>
        <begin position="132"/>
        <end position="161"/>
    </location>
</feature>
<evidence type="ECO:0000256" key="4">
    <source>
        <dbReference type="ARBA" id="ARBA00023125"/>
    </source>
</evidence>
<dbReference type="Pfam" id="PF09270">
    <property type="entry name" value="BTD"/>
    <property type="match status" value="1"/>
</dbReference>
<comment type="subcellular location">
    <subcellularLocation>
        <location evidence="1">Nucleus</location>
    </subcellularLocation>
</comment>
<dbReference type="PANTHER" id="PTHR10665">
    <property type="entry name" value="RECOMBINING BINDING PROTEIN SUPPRESSOR OF HAIRLESS"/>
    <property type="match status" value="1"/>
</dbReference>
<name>A0A9N9GSH1_9GLOM</name>
<evidence type="ECO:0000256" key="1">
    <source>
        <dbReference type="ARBA" id="ARBA00004123"/>
    </source>
</evidence>
<comment type="caution">
    <text evidence="10">The sequence shown here is derived from an EMBL/GenBank/DDBJ whole genome shotgun (WGS) entry which is preliminary data.</text>
</comment>
<dbReference type="Gene3D" id="2.80.10.50">
    <property type="match status" value="1"/>
</dbReference>
<feature type="domain" description="RBP-J/Cbf11/Cbf12 DNA binding" evidence="8">
    <location>
        <begin position="300"/>
        <end position="426"/>
    </location>
</feature>
<dbReference type="Gene3D" id="2.60.40.1450">
    <property type="entry name" value="LAG1, DNA binding domain"/>
    <property type="match status" value="1"/>
</dbReference>
<evidence type="ECO:0000313" key="10">
    <source>
        <dbReference type="EMBL" id="CAG8622285.1"/>
    </source>
</evidence>
<dbReference type="InterPro" id="IPR037095">
    <property type="entry name" value="RBP-J/Cbf11_DNA-bd_sf"/>
</dbReference>
<evidence type="ECO:0000256" key="3">
    <source>
        <dbReference type="ARBA" id="ARBA00023015"/>
    </source>
</evidence>
<keyword evidence="11" id="KW-1185">Reference proteome</keyword>
<dbReference type="EMBL" id="CAJVPV010007729">
    <property type="protein sequence ID" value="CAG8622285.1"/>
    <property type="molecule type" value="Genomic_DNA"/>
</dbReference>
<keyword evidence="4" id="KW-0238">DNA-binding</keyword>
<evidence type="ECO:0000259" key="9">
    <source>
        <dbReference type="SMART" id="SM01268"/>
    </source>
</evidence>
<dbReference type="InterPro" id="IPR040159">
    <property type="entry name" value="CLS_fam"/>
</dbReference>
<dbReference type="InterPro" id="IPR036358">
    <property type="entry name" value="BTD_sf"/>
</dbReference>
<gene>
    <name evidence="10" type="ORF">AMORRO_LOCUS8714</name>
</gene>
<accession>A0A9N9GSH1</accession>
<dbReference type="GO" id="GO:0000978">
    <property type="term" value="F:RNA polymerase II cis-regulatory region sequence-specific DNA binding"/>
    <property type="evidence" value="ECO:0007669"/>
    <property type="project" value="InterPro"/>
</dbReference>
<feature type="region of interest" description="Disordered" evidence="7">
    <location>
        <begin position="107"/>
        <end position="161"/>
    </location>
</feature>
<proteinExistence type="inferred from homology"/>
<dbReference type="SMART" id="SM01268">
    <property type="entry name" value="BTD"/>
    <property type="match status" value="1"/>
</dbReference>
<dbReference type="SUPFAM" id="SSF110217">
    <property type="entry name" value="DNA-binding protein LAG-1 (CSL)"/>
    <property type="match status" value="1"/>
</dbReference>
<keyword evidence="6" id="KW-0539">Nucleus</keyword>
<evidence type="ECO:0000313" key="11">
    <source>
        <dbReference type="Proteomes" id="UP000789342"/>
    </source>
</evidence>
<comment type="similarity">
    <text evidence="2">Belongs to the Su(H) family.</text>
</comment>
<dbReference type="InterPro" id="IPR015350">
    <property type="entry name" value="Beta-trefoil_DNA-bd_dom"/>
</dbReference>
<dbReference type="GO" id="GO:0001228">
    <property type="term" value="F:DNA-binding transcription activator activity, RNA polymerase II-specific"/>
    <property type="evidence" value="ECO:0007669"/>
    <property type="project" value="InterPro"/>
</dbReference>
<keyword evidence="3" id="KW-0805">Transcription regulation</keyword>
<feature type="compositionally biased region" description="Polar residues" evidence="7">
    <location>
        <begin position="107"/>
        <end position="121"/>
    </location>
</feature>
<feature type="compositionally biased region" description="Basic and acidic residues" evidence="7">
    <location>
        <begin position="276"/>
        <end position="290"/>
    </location>
</feature>
<dbReference type="InterPro" id="IPR015351">
    <property type="entry name" value="RBP-J/Cbf11/Cbf12_DNA-bd"/>
</dbReference>
<organism evidence="10 11">
    <name type="scientific">Acaulospora morrowiae</name>
    <dbReference type="NCBI Taxonomy" id="94023"/>
    <lineage>
        <taxon>Eukaryota</taxon>
        <taxon>Fungi</taxon>
        <taxon>Fungi incertae sedis</taxon>
        <taxon>Mucoromycota</taxon>
        <taxon>Glomeromycotina</taxon>
        <taxon>Glomeromycetes</taxon>
        <taxon>Diversisporales</taxon>
        <taxon>Acaulosporaceae</taxon>
        <taxon>Acaulospora</taxon>
    </lineage>
</organism>
<evidence type="ECO:0000256" key="2">
    <source>
        <dbReference type="ARBA" id="ARBA00009704"/>
    </source>
</evidence>
<evidence type="ECO:0000256" key="5">
    <source>
        <dbReference type="ARBA" id="ARBA00023163"/>
    </source>
</evidence>
<dbReference type="OrthoDB" id="5600360at2759"/>
<dbReference type="Pfam" id="PF09271">
    <property type="entry name" value="LAG1-DNAbind"/>
    <property type="match status" value="1"/>
</dbReference>
<evidence type="ECO:0000259" key="8">
    <source>
        <dbReference type="SMART" id="SM01267"/>
    </source>
</evidence>
<dbReference type="Proteomes" id="UP000789342">
    <property type="component" value="Unassembled WGS sequence"/>
</dbReference>
<feature type="non-terminal residue" evidence="10">
    <location>
        <position position="667"/>
    </location>
</feature>
<feature type="compositionally biased region" description="Low complexity" evidence="7">
    <location>
        <begin position="265"/>
        <end position="274"/>
    </location>
</feature>
<keyword evidence="5" id="KW-0804">Transcription</keyword>
<dbReference type="AlphaFoldDB" id="A0A9N9GSH1"/>
<sequence>MDKSITHTDSVISKAHFSSTTLNEKCHYIGNGNLETLLNAIEASPQLTKQNGMISNDNDEASKCPPSFSTSTSSPCHYRQFVVKEYNGSNKNQIPTAMSISSLIESDQHQPFATQSSSSIPLTPPDTFSGLSTTPIKSSPNSSSIQLSSLPPSTPMTTPSPIDSIQFIYTHSSSSGKIFQSSFSLPSMNQAVGDVDRTRNSQPSLISNSNKRKWEAVEKVSLMNVSDRHVEKSRSKICRSTEGRIVLNAIYTPPDISKDELSMLSPSSPSGSSPKEIPRSHDNNSSDSRHNASNACQLTTVTCYHASVAQKSYGSEKRFLCPPPVVILKRHNNNCRGEYHTKPEMSMSVECEGGEKSLERKTLLDENMKGTFKYLHVSGTAKAKHFTLKLKIFRKDSIVPHVVYNSFPVTIISKPSKKTVKARNVSSCILSGTLISLFNRINSQTVRTKYMCIEGDQLCAKNSAWSPFIISVVNNDNVTDGVRMFSSVAGGISSNGSNPSAVSNCSNAIPITYGSEITLSDPATGFISDRLIIRKVEKGKIIRDACGPVSQMQKIALQNVRFGARESYYLSAAGSITMDGPQTQEQCASPFLGYRSSGVVHIQNSELAKESFRVVPAQSLISCSSSKDTSFTTVEEVDDYLCWTIVGISKFQKEYSESSSLTRSNLT</sequence>
<dbReference type="SMART" id="SM01267">
    <property type="entry name" value="LAG1_DNAbind"/>
    <property type="match status" value="1"/>
</dbReference>
<protein>
    <submittedName>
        <fullName evidence="10">4623_t:CDS:1</fullName>
    </submittedName>
</protein>
<evidence type="ECO:0000256" key="7">
    <source>
        <dbReference type="SAM" id="MobiDB-lite"/>
    </source>
</evidence>
<evidence type="ECO:0000256" key="6">
    <source>
        <dbReference type="ARBA" id="ARBA00023242"/>
    </source>
</evidence>
<dbReference type="GO" id="GO:0005634">
    <property type="term" value="C:nucleus"/>
    <property type="evidence" value="ECO:0007669"/>
    <property type="project" value="UniProtKB-SubCell"/>
</dbReference>
<feature type="domain" description="Beta-trefoil DNA-binding" evidence="9">
    <location>
        <begin position="427"/>
        <end position="643"/>
    </location>
</feature>
<dbReference type="InterPro" id="IPR008967">
    <property type="entry name" value="p53-like_TF_DNA-bd_sf"/>
</dbReference>
<feature type="region of interest" description="Disordered" evidence="7">
    <location>
        <begin position="258"/>
        <end position="291"/>
    </location>
</feature>